<keyword evidence="1" id="KW-1133">Transmembrane helix</keyword>
<keyword evidence="1" id="KW-0812">Transmembrane</keyword>
<reference evidence="2 3" key="1">
    <citation type="submission" date="2018-02" db="EMBL/GenBank/DDBJ databases">
        <title>Genome sequence of the basidiomycete white-rot fungus Phlebia centrifuga.</title>
        <authorList>
            <person name="Granchi Z."/>
            <person name="Peng M."/>
            <person name="de Vries R.P."/>
            <person name="Hilden K."/>
            <person name="Makela M.R."/>
            <person name="Grigoriev I."/>
            <person name="Riley R."/>
        </authorList>
    </citation>
    <scope>NUCLEOTIDE SEQUENCE [LARGE SCALE GENOMIC DNA]</scope>
    <source>
        <strain evidence="2 3">FBCC195</strain>
    </source>
</reference>
<keyword evidence="3" id="KW-1185">Reference proteome</keyword>
<feature type="transmembrane region" description="Helical" evidence="1">
    <location>
        <begin position="15"/>
        <end position="39"/>
    </location>
</feature>
<evidence type="ECO:0000313" key="3">
    <source>
        <dbReference type="Proteomes" id="UP000186601"/>
    </source>
</evidence>
<gene>
    <name evidence="2" type="ORF">PHLCEN_2v910</name>
</gene>
<dbReference type="AlphaFoldDB" id="A0A2R6S4T3"/>
<organism evidence="2 3">
    <name type="scientific">Hermanssonia centrifuga</name>
    <dbReference type="NCBI Taxonomy" id="98765"/>
    <lineage>
        <taxon>Eukaryota</taxon>
        <taxon>Fungi</taxon>
        <taxon>Dikarya</taxon>
        <taxon>Basidiomycota</taxon>
        <taxon>Agaricomycotina</taxon>
        <taxon>Agaricomycetes</taxon>
        <taxon>Polyporales</taxon>
        <taxon>Meruliaceae</taxon>
        <taxon>Hermanssonia</taxon>
    </lineage>
</organism>
<name>A0A2R6S4T3_9APHY</name>
<evidence type="ECO:0000313" key="2">
    <source>
        <dbReference type="EMBL" id="PSS37272.1"/>
    </source>
</evidence>
<keyword evidence="1" id="KW-0472">Membrane</keyword>
<sequence>MSESPQPVAFLNNTVGALLLGSIAAAVFYGVTSVQTYLYSRSNRDSNLFKGLVCLLLPVLVTV</sequence>
<evidence type="ECO:0000256" key="1">
    <source>
        <dbReference type="SAM" id="Phobius"/>
    </source>
</evidence>
<dbReference type="Proteomes" id="UP000186601">
    <property type="component" value="Unassembled WGS sequence"/>
</dbReference>
<dbReference type="EMBL" id="MLYV02000069">
    <property type="protein sequence ID" value="PSS37272.1"/>
    <property type="molecule type" value="Genomic_DNA"/>
</dbReference>
<accession>A0A2R6S4T3</accession>
<protein>
    <submittedName>
        <fullName evidence="2">Uncharacterized protein</fullName>
    </submittedName>
</protein>
<comment type="caution">
    <text evidence="2">The sequence shown here is derived from an EMBL/GenBank/DDBJ whole genome shotgun (WGS) entry which is preliminary data.</text>
</comment>
<proteinExistence type="predicted"/>
<dbReference type="OrthoDB" id="2756378at2759"/>